<accession>A0A8J2WRR3</accession>
<dbReference type="SUPFAM" id="SSF56496">
    <property type="entry name" value="Fibrinogen C-terminal domain-like"/>
    <property type="match status" value="1"/>
</dbReference>
<evidence type="ECO:0000256" key="4">
    <source>
        <dbReference type="ARBA" id="ARBA00023119"/>
    </source>
</evidence>
<evidence type="ECO:0000256" key="5">
    <source>
        <dbReference type="SAM" id="Coils"/>
    </source>
</evidence>
<keyword evidence="9" id="KW-1185">Reference proteome</keyword>
<organism evidence="8 9">
    <name type="scientific">Daphnia galeata</name>
    <dbReference type="NCBI Taxonomy" id="27404"/>
    <lineage>
        <taxon>Eukaryota</taxon>
        <taxon>Metazoa</taxon>
        <taxon>Ecdysozoa</taxon>
        <taxon>Arthropoda</taxon>
        <taxon>Crustacea</taxon>
        <taxon>Branchiopoda</taxon>
        <taxon>Diplostraca</taxon>
        <taxon>Cladocera</taxon>
        <taxon>Anomopoda</taxon>
        <taxon>Daphniidae</taxon>
        <taxon>Daphnia</taxon>
    </lineage>
</organism>
<reference evidence="8" key="1">
    <citation type="submission" date="2021-11" db="EMBL/GenBank/DDBJ databases">
        <authorList>
            <person name="Schell T."/>
        </authorList>
    </citation>
    <scope>NUCLEOTIDE SEQUENCE</scope>
    <source>
        <strain evidence="8">M5</strain>
    </source>
</reference>
<feature type="chain" id="PRO_5035298500" description="Fibrillar collagen NC1 domain-containing protein" evidence="6">
    <location>
        <begin position="21"/>
        <end position="565"/>
    </location>
</feature>
<feature type="domain" description="Fibrillar collagen NC1" evidence="7">
    <location>
        <begin position="140"/>
        <end position="329"/>
    </location>
</feature>
<dbReference type="Proteomes" id="UP000789390">
    <property type="component" value="Unassembled WGS sequence"/>
</dbReference>
<protein>
    <recommendedName>
        <fullName evidence="7">Fibrillar collagen NC1 domain-containing protein</fullName>
    </recommendedName>
</protein>
<evidence type="ECO:0000256" key="2">
    <source>
        <dbReference type="ARBA" id="ARBA00022525"/>
    </source>
</evidence>
<feature type="signal peptide" evidence="6">
    <location>
        <begin position="1"/>
        <end position="20"/>
    </location>
</feature>
<dbReference type="InterPro" id="IPR000885">
    <property type="entry name" value="Fib_collagen_C"/>
</dbReference>
<comment type="caution">
    <text evidence="8">The sequence shown here is derived from an EMBL/GenBank/DDBJ whole genome shotgun (WGS) entry which is preliminary data.</text>
</comment>
<dbReference type="GO" id="GO:0005615">
    <property type="term" value="C:extracellular space"/>
    <property type="evidence" value="ECO:0007669"/>
    <property type="project" value="TreeGrafter"/>
</dbReference>
<dbReference type="Gene3D" id="2.60.120.40">
    <property type="match status" value="1"/>
</dbReference>
<dbReference type="PANTHER" id="PTHR22923">
    <property type="entry name" value="CEREBELLIN-RELATED"/>
    <property type="match status" value="1"/>
</dbReference>
<dbReference type="GO" id="GO:0005581">
    <property type="term" value="C:collagen trimer"/>
    <property type="evidence" value="ECO:0007669"/>
    <property type="project" value="UniProtKB-KW"/>
</dbReference>
<name>A0A8J2WRR3_9CRUS</name>
<dbReference type="GO" id="GO:0005201">
    <property type="term" value="F:extracellular matrix structural constituent"/>
    <property type="evidence" value="ECO:0007669"/>
    <property type="project" value="InterPro"/>
</dbReference>
<evidence type="ECO:0000313" key="8">
    <source>
        <dbReference type="EMBL" id="CAH0109014.1"/>
    </source>
</evidence>
<dbReference type="Gene3D" id="2.60.120.1000">
    <property type="match status" value="1"/>
</dbReference>
<keyword evidence="3 6" id="KW-0732">Signal</keyword>
<evidence type="ECO:0000259" key="7">
    <source>
        <dbReference type="SMART" id="SM00038"/>
    </source>
</evidence>
<dbReference type="AlphaFoldDB" id="A0A8J2WRR3"/>
<proteinExistence type="predicted"/>
<keyword evidence="2" id="KW-0964">Secreted</keyword>
<dbReference type="EMBL" id="CAKKLH010000290">
    <property type="protein sequence ID" value="CAH0109014.1"/>
    <property type="molecule type" value="Genomic_DNA"/>
</dbReference>
<dbReference type="Pfam" id="PF00386">
    <property type="entry name" value="C1q"/>
    <property type="match status" value="1"/>
</dbReference>
<dbReference type="OrthoDB" id="6352640at2759"/>
<comment type="subcellular location">
    <subcellularLocation>
        <location evidence="1">Secreted</location>
    </subcellularLocation>
</comment>
<dbReference type="PANTHER" id="PTHR22923:SF62">
    <property type="entry name" value="CVP18"/>
    <property type="match status" value="1"/>
</dbReference>
<feature type="coiled-coil region" evidence="5">
    <location>
        <begin position="77"/>
        <end position="118"/>
    </location>
</feature>
<gene>
    <name evidence="8" type="ORF">DGAL_LOCUS12475</name>
</gene>
<dbReference type="InterPro" id="IPR036056">
    <property type="entry name" value="Fibrinogen-like_C"/>
</dbReference>
<evidence type="ECO:0000256" key="3">
    <source>
        <dbReference type="ARBA" id="ARBA00022729"/>
    </source>
</evidence>
<keyword evidence="4" id="KW-0176">Collagen</keyword>
<dbReference type="NCBIfam" id="NF040941">
    <property type="entry name" value="GGGWT_bact"/>
    <property type="match status" value="1"/>
</dbReference>
<keyword evidence="5" id="KW-0175">Coiled coil</keyword>
<evidence type="ECO:0000256" key="6">
    <source>
        <dbReference type="SAM" id="SignalP"/>
    </source>
</evidence>
<dbReference type="InterPro" id="IPR050822">
    <property type="entry name" value="Cerebellin_Synaptic_Org"/>
</dbReference>
<dbReference type="InterPro" id="IPR008983">
    <property type="entry name" value="Tumour_necrosis_fac-like_dom"/>
</dbReference>
<evidence type="ECO:0000256" key="1">
    <source>
        <dbReference type="ARBA" id="ARBA00004613"/>
    </source>
</evidence>
<dbReference type="Pfam" id="PF01410">
    <property type="entry name" value="COLFI"/>
    <property type="match status" value="1"/>
</dbReference>
<evidence type="ECO:0000313" key="9">
    <source>
        <dbReference type="Proteomes" id="UP000789390"/>
    </source>
</evidence>
<dbReference type="SUPFAM" id="SSF49842">
    <property type="entry name" value="TNF-like"/>
    <property type="match status" value="1"/>
</dbReference>
<sequence length="565" mass="62936">MESPYSFLMFFQIGMAIVLAWLTASHLSSQKTVDRYVDNSMKMTWIVEDLQSEMKTKHPEIATKNLIKKSEEIEFKIAQIEMKMIRLETTNIQLMENNKEHNEIRKKLATKVKELEATIHHQELLIFALQKERSSTESNKPVLSKGLDELSTEKSNNFRTCHEIRLEDPTLPSGMYWIDPDGNGIGDFPISVYCNMTTGNGGSLIHSFFETVKNKDCGTGTTSIRHDSESPMNVGHCAGIGCYSRTVSYNATKAQLSALATYSAECHQSIRYDCLSAPLEFNNIAYGWWNDRIGSAKYFWSGIDDEDNQHTCQCGIDGNCADPDVKCNCDSMNPVQLSDSGVITDKNLLPITGLNFGRTQLQTSSGVHTLGSFECSGPRATVMPSSCEDLWRMGHTLSGLYLVVGPDHIETVFCDFQKLPDETGRTGEFHETGVPIPFDYAFLNTGEAMDLKTGIFTVTQAGTYFFSLGGVMEILAGSNSSSRTIEIDLCLDEVKIAMDGLQVGPENTGGIWPVSLQTLVELHPDDQISLRIPDLQQDEHSSLLRLSFFIGFMLEENRADYLGDL</sequence>
<dbReference type="InterPro" id="IPR001073">
    <property type="entry name" value="C1q_dom"/>
</dbReference>
<dbReference type="SMART" id="SM00038">
    <property type="entry name" value="COLFI"/>
    <property type="match status" value="1"/>
</dbReference>